<gene>
    <name evidence="2" type="ORF">CBM2634_A80089</name>
</gene>
<name>A0A375J213_9BURK</name>
<sequence>MARPLPRLALSPRDLSGRHVRHPSRPGRQAGASDPNPGGIPWIRNNPLAIPESPA</sequence>
<evidence type="ECO:0000313" key="2">
    <source>
        <dbReference type="EMBL" id="SPR99157.1"/>
    </source>
</evidence>
<evidence type="ECO:0000256" key="1">
    <source>
        <dbReference type="SAM" id="MobiDB-lite"/>
    </source>
</evidence>
<proteinExistence type="predicted"/>
<dbReference type="EMBL" id="OVTA01000030">
    <property type="protein sequence ID" value="SPR99157.1"/>
    <property type="molecule type" value="Genomic_DNA"/>
</dbReference>
<protein>
    <submittedName>
        <fullName evidence="2">Uncharacterized protein</fullName>
    </submittedName>
</protein>
<reference evidence="2 3" key="1">
    <citation type="submission" date="2018-01" db="EMBL/GenBank/DDBJ databases">
        <authorList>
            <person name="Gaut B.S."/>
            <person name="Morton B.R."/>
            <person name="Clegg M.T."/>
            <person name="Duvall M.R."/>
        </authorList>
    </citation>
    <scope>NUCLEOTIDE SEQUENCE [LARGE SCALE GENOMIC DNA]</scope>
    <source>
        <strain evidence="2">Cupriavidus taiwanensis cmp 52</strain>
    </source>
</reference>
<organism evidence="2 3">
    <name type="scientific">Cupriavidus taiwanensis</name>
    <dbReference type="NCBI Taxonomy" id="164546"/>
    <lineage>
        <taxon>Bacteria</taxon>
        <taxon>Pseudomonadati</taxon>
        <taxon>Pseudomonadota</taxon>
        <taxon>Betaproteobacteria</taxon>
        <taxon>Burkholderiales</taxon>
        <taxon>Burkholderiaceae</taxon>
        <taxon>Cupriavidus</taxon>
    </lineage>
</organism>
<evidence type="ECO:0000313" key="3">
    <source>
        <dbReference type="Proteomes" id="UP000256805"/>
    </source>
</evidence>
<dbReference type="AlphaFoldDB" id="A0A375J213"/>
<accession>A0A375J213</accession>
<feature type="region of interest" description="Disordered" evidence="1">
    <location>
        <begin position="1"/>
        <end position="55"/>
    </location>
</feature>
<dbReference type="Proteomes" id="UP000256805">
    <property type="component" value="Unassembled WGS sequence"/>
</dbReference>